<evidence type="ECO:0000313" key="1">
    <source>
        <dbReference type="EMBL" id="CAG8791224.1"/>
    </source>
</evidence>
<proteinExistence type="predicted"/>
<comment type="caution">
    <text evidence="1">The sequence shown here is derived from an EMBL/GenBank/DDBJ whole genome shotgun (WGS) entry which is preliminary data.</text>
</comment>
<sequence>DNREHYHKRYDASDMLYPGSLTQALIQFISVLQVSNRKPSDLILAGFCDMSCPSHRRISSF</sequence>
<dbReference type="Proteomes" id="UP000789405">
    <property type="component" value="Unassembled WGS sequence"/>
</dbReference>
<feature type="non-terminal residue" evidence="1">
    <location>
        <position position="1"/>
    </location>
</feature>
<evidence type="ECO:0000313" key="2">
    <source>
        <dbReference type="Proteomes" id="UP000789405"/>
    </source>
</evidence>
<accession>A0A9N9JQD2</accession>
<organism evidence="1 2">
    <name type="scientific">Dentiscutata erythropus</name>
    <dbReference type="NCBI Taxonomy" id="1348616"/>
    <lineage>
        <taxon>Eukaryota</taxon>
        <taxon>Fungi</taxon>
        <taxon>Fungi incertae sedis</taxon>
        <taxon>Mucoromycota</taxon>
        <taxon>Glomeromycotina</taxon>
        <taxon>Glomeromycetes</taxon>
        <taxon>Diversisporales</taxon>
        <taxon>Gigasporaceae</taxon>
        <taxon>Dentiscutata</taxon>
    </lineage>
</organism>
<protein>
    <submittedName>
        <fullName evidence="1">8549_t:CDS:1</fullName>
    </submittedName>
</protein>
<dbReference type="EMBL" id="CAJVPY010027475">
    <property type="protein sequence ID" value="CAG8791224.1"/>
    <property type="molecule type" value="Genomic_DNA"/>
</dbReference>
<dbReference type="AlphaFoldDB" id="A0A9N9JQD2"/>
<name>A0A9N9JQD2_9GLOM</name>
<reference evidence="1" key="1">
    <citation type="submission" date="2021-06" db="EMBL/GenBank/DDBJ databases">
        <authorList>
            <person name="Kallberg Y."/>
            <person name="Tangrot J."/>
            <person name="Rosling A."/>
        </authorList>
    </citation>
    <scope>NUCLEOTIDE SEQUENCE</scope>
    <source>
        <strain evidence="1">MA453B</strain>
    </source>
</reference>
<gene>
    <name evidence="1" type="ORF">DERYTH_LOCUS21474</name>
</gene>
<keyword evidence="2" id="KW-1185">Reference proteome</keyword>